<accession>A0A0M3JP78</accession>
<proteinExistence type="predicted"/>
<dbReference type="AlphaFoldDB" id="A0A0M3JP78"/>
<sequence length="37" mass="4026">LPFTAMESSLYGSDAATLSSEETSIRVSSILRFRSSE</sequence>
<protein>
    <submittedName>
        <fullName evidence="1">Kinesin motor domain-containing protein</fullName>
    </submittedName>
</protein>
<dbReference type="WBParaSite" id="ASIM_0000947101-mRNA-1">
    <property type="protein sequence ID" value="ASIM_0000947101-mRNA-1"/>
    <property type="gene ID" value="ASIM_0000947101"/>
</dbReference>
<reference evidence="1" key="1">
    <citation type="submission" date="2017-02" db="UniProtKB">
        <authorList>
            <consortium name="WormBaseParasite"/>
        </authorList>
    </citation>
    <scope>IDENTIFICATION</scope>
</reference>
<evidence type="ECO:0000313" key="1">
    <source>
        <dbReference type="WBParaSite" id="ASIM_0000947101-mRNA-1"/>
    </source>
</evidence>
<name>A0A0M3JP78_ANISI</name>
<organism evidence="1">
    <name type="scientific">Anisakis simplex</name>
    <name type="common">Herring worm</name>
    <dbReference type="NCBI Taxonomy" id="6269"/>
    <lineage>
        <taxon>Eukaryota</taxon>
        <taxon>Metazoa</taxon>
        <taxon>Ecdysozoa</taxon>
        <taxon>Nematoda</taxon>
        <taxon>Chromadorea</taxon>
        <taxon>Rhabditida</taxon>
        <taxon>Spirurina</taxon>
        <taxon>Ascaridomorpha</taxon>
        <taxon>Ascaridoidea</taxon>
        <taxon>Anisakidae</taxon>
        <taxon>Anisakis</taxon>
        <taxon>Anisakis simplex complex</taxon>
    </lineage>
</organism>